<dbReference type="STRING" id="1419482.SAMN05444266_10279"/>
<dbReference type="OrthoDB" id="1262150at2"/>
<protein>
    <submittedName>
        <fullName evidence="1">Uncharacterized protein</fullName>
    </submittedName>
</protein>
<dbReference type="AlphaFoldDB" id="A0A1M6XYS2"/>
<dbReference type="RefSeq" id="WP_073078667.1">
    <property type="nucleotide sequence ID" value="NZ_FRBL01000002.1"/>
</dbReference>
<keyword evidence="2" id="KW-1185">Reference proteome</keyword>
<gene>
    <name evidence="1" type="ORF">SAMN05444266_10279</name>
</gene>
<accession>A0A1M6XYS2</accession>
<reference evidence="1 2" key="1">
    <citation type="submission" date="2016-11" db="EMBL/GenBank/DDBJ databases">
        <authorList>
            <person name="Jaros S."/>
            <person name="Januszkiewicz K."/>
            <person name="Wedrychowicz H."/>
        </authorList>
    </citation>
    <scope>NUCLEOTIDE SEQUENCE [LARGE SCALE GENOMIC DNA]</scope>
    <source>
        <strain evidence="1 2">DSM 27406</strain>
    </source>
</reference>
<sequence length="83" mass="9540">MQTIPNNLSEIAKIIRADWQKVHYTAAPYLSAMETLDSINDSFYEDSARSIVVYFLSNAHSWHGDTAKEVKQKLNELLKEPKQ</sequence>
<evidence type="ECO:0000313" key="2">
    <source>
        <dbReference type="Proteomes" id="UP000184420"/>
    </source>
</evidence>
<dbReference type="EMBL" id="FRBL01000002">
    <property type="protein sequence ID" value="SHL11151.1"/>
    <property type="molecule type" value="Genomic_DNA"/>
</dbReference>
<name>A0A1M6XYS2_9BACT</name>
<organism evidence="1 2">
    <name type="scientific">Chitinophaga jiangningensis</name>
    <dbReference type="NCBI Taxonomy" id="1419482"/>
    <lineage>
        <taxon>Bacteria</taxon>
        <taxon>Pseudomonadati</taxon>
        <taxon>Bacteroidota</taxon>
        <taxon>Chitinophagia</taxon>
        <taxon>Chitinophagales</taxon>
        <taxon>Chitinophagaceae</taxon>
        <taxon>Chitinophaga</taxon>
    </lineage>
</organism>
<dbReference type="Proteomes" id="UP000184420">
    <property type="component" value="Unassembled WGS sequence"/>
</dbReference>
<evidence type="ECO:0000313" key="1">
    <source>
        <dbReference type="EMBL" id="SHL11151.1"/>
    </source>
</evidence>
<proteinExistence type="predicted"/>